<keyword evidence="1" id="KW-0418">Kinase</keyword>
<dbReference type="PATRIC" id="fig|1036673.3.peg.2819"/>
<name>F8FAY7_PAEMK</name>
<dbReference type="GO" id="GO:0016301">
    <property type="term" value="F:kinase activity"/>
    <property type="evidence" value="ECO:0007669"/>
    <property type="project" value="UniProtKB-KW"/>
</dbReference>
<protein>
    <submittedName>
        <fullName evidence="1">RNA-binding riboflavin kinase</fullName>
    </submittedName>
</protein>
<proteinExistence type="predicted"/>
<accession>F8FAY7</accession>
<dbReference type="EMBL" id="CP002869">
    <property type="protein sequence ID" value="AEI41630.1"/>
    <property type="molecule type" value="Genomic_DNA"/>
</dbReference>
<dbReference type="KEGG" id="pms:KNP414_03072"/>
<sequence length="117" mass="12917">MTAYSALQEDVTFPPAGSAGQAGTSSQGGADVLQLPDLLFVTYCFRTFGLNRGIYNTIDEWLYRYGILEITKRRRTVIAFLSEQQRQGRPPGTYLKFGKGALTGLLHDFVTHGPQQG</sequence>
<keyword evidence="1" id="KW-0808">Transferase</keyword>
<dbReference type="RefSeq" id="WP_013916789.1">
    <property type="nucleotide sequence ID" value="NC_015690.1"/>
</dbReference>
<dbReference type="Proteomes" id="UP000006620">
    <property type="component" value="Chromosome"/>
</dbReference>
<evidence type="ECO:0000313" key="2">
    <source>
        <dbReference type="Proteomes" id="UP000006620"/>
    </source>
</evidence>
<gene>
    <name evidence="1" type="ordered locus">KNP414_03072</name>
</gene>
<dbReference type="HOGENOM" id="CLU_2082485_0_0_9"/>
<organism evidence="1 2">
    <name type="scientific">Paenibacillus mucilaginosus (strain KNP414)</name>
    <dbReference type="NCBI Taxonomy" id="1036673"/>
    <lineage>
        <taxon>Bacteria</taxon>
        <taxon>Bacillati</taxon>
        <taxon>Bacillota</taxon>
        <taxon>Bacilli</taxon>
        <taxon>Bacillales</taxon>
        <taxon>Paenibacillaceae</taxon>
        <taxon>Paenibacillus</taxon>
    </lineage>
</organism>
<evidence type="ECO:0000313" key="1">
    <source>
        <dbReference type="EMBL" id="AEI41630.1"/>
    </source>
</evidence>
<reference evidence="1 2" key="2">
    <citation type="journal article" date="2013" name="Genome Announc.">
        <title>Genome Sequence of Growth-Improving Paenibacillus mucilaginosus Strain KNP414.</title>
        <authorList>
            <person name="Lu J.J."/>
            <person name="Wang J.F."/>
            <person name="Hu X.F."/>
        </authorList>
    </citation>
    <scope>NUCLEOTIDE SEQUENCE [LARGE SCALE GENOMIC DNA]</scope>
    <source>
        <strain evidence="1 2">KNP414</strain>
    </source>
</reference>
<reference evidence="2" key="1">
    <citation type="submission" date="2011-06" db="EMBL/GenBank/DDBJ databases">
        <title>Complete genome sequence of Paenibacillus mucilaginosus KNP414.</title>
        <authorList>
            <person name="Wang J."/>
            <person name="Hu S."/>
            <person name="Hu X."/>
            <person name="Zhang B."/>
            <person name="Dong D."/>
            <person name="Zhang S."/>
            <person name="Zhao K."/>
            <person name="Wu D."/>
        </authorList>
    </citation>
    <scope>NUCLEOTIDE SEQUENCE [LARGE SCALE GENOMIC DNA]</scope>
    <source>
        <strain evidence="2">KNP414</strain>
    </source>
</reference>
<dbReference type="AlphaFoldDB" id="F8FAY7"/>